<dbReference type="EMBL" id="JARTCD010000003">
    <property type="protein sequence ID" value="KAJ8662924.1"/>
    <property type="molecule type" value="Genomic_DNA"/>
</dbReference>
<evidence type="ECO:0000313" key="2">
    <source>
        <dbReference type="EMBL" id="KAJ8662924.1"/>
    </source>
</evidence>
<dbReference type="Proteomes" id="UP001234581">
    <property type="component" value="Unassembled WGS sequence"/>
</dbReference>
<comment type="caution">
    <text evidence="2">The sequence shown here is derived from an EMBL/GenBank/DDBJ whole genome shotgun (WGS) entry which is preliminary data.</text>
</comment>
<dbReference type="GeneID" id="83208518"/>
<sequence>MNNVCTRPNSQSSLSTNSSTRSVWSRFSGLIHRRRRRTSSQRRESYHSSTCSTDTPTATSTTPSSSSSDNNSDFDLASSSGSIRSASKPKRYSTPVQLRHHRQQQQKDESFPPFFAIPPYSPTYCKDNEFPYSNFYVRLPNGDYMVRYRSGNRDILGTEIIAGCMI</sequence>
<organism evidence="2 3">
    <name type="scientific">Lichtheimia ornata</name>
    <dbReference type="NCBI Taxonomy" id="688661"/>
    <lineage>
        <taxon>Eukaryota</taxon>
        <taxon>Fungi</taxon>
        <taxon>Fungi incertae sedis</taxon>
        <taxon>Mucoromycota</taxon>
        <taxon>Mucoromycotina</taxon>
        <taxon>Mucoromycetes</taxon>
        <taxon>Mucorales</taxon>
        <taxon>Lichtheimiaceae</taxon>
        <taxon>Lichtheimia</taxon>
    </lineage>
</organism>
<keyword evidence="3" id="KW-1185">Reference proteome</keyword>
<feature type="compositionally biased region" description="Low complexity" evidence="1">
    <location>
        <begin position="48"/>
        <end position="86"/>
    </location>
</feature>
<gene>
    <name evidence="2" type="ORF">O0I10_001100</name>
</gene>
<reference evidence="2 3" key="1">
    <citation type="submission" date="2023-03" db="EMBL/GenBank/DDBJ databases">
        <title>Genome sequence of Lichtheimia ornata CBS 291.66.</title>
        <authorList>
            <person name="Mohabir J.T."/>
            <person name="Shea T.P."/>
            <person name="Kurbessoian T."/>
            <person name="Berby B."/>
            <person name="Fontaine J."/>
            <person name="Livny J."/>
            <person name="Gnirke A."/>
            <person name="Stajich J.E."/>
            <person name="Cuomo C.A."/>
        </authorList>
    </citation>
    <scope>NUCLEOTIDE SEQUENCE [LARGE SCALE GENOMIC DNA]</scope>
    <source>
        <strain evidence="2">CBS 291.66</strain>
    </source>
</reference>
<evidence type="ECO:0000256" key="1">
    <source>
        <dbReference type="SAM" id="MobiDB-lite"/>
    </source>
</evidence>
<evidence type="ECO:0000313" key="3">
    <source>
        <dbReference type="Proteomes" id="UP001234581"/>
    </source>
</evidence>
<name>A0AAD8DGV6_9FUNG</name>
<protein>
    <submittedName>
        <fullName evidence="2">Uncharacterized protein</fullName>
    </submittedName>
</protein>
<feature type="compositionally biased region" description="Basic residues" evidence="1">
    <location>
        <begin position="31"/>
        <end position="40"/>
    </location>
</feature>
<dbReference type="RefSeq" id="XP_058347836.1">
    <property type="nucleotide sequence ID" value="XM_058481198.1"/>
</dbReference>
<dbReference type="AlphaFoldDB" id="A0AAD8DGV6"/>
<proteinExistence type="predicted"/>
<feature type="region of interest" description="Disordered" evidence="1">
    <location>
        <begin position="31"/>
        <end position="113"/>
    </location>
</feature>
<accession>A0AAD8DGV6</accession>